<reference evidence="2" key="1">
    <citation type="journal article" date="2013" name="Genetics">
        <title>The draft genome and transcriptome of Panagrellus redivivus are shaped by the harsh demands of a free-living lifestyle.</title>
        <authorList>
            <person name="Srinivasan J."/>
            <person name="Dillman A.R."/>
            <person name="Macchietto M.G."/>
            <person name="Heikkinen L."/>
            <person name="Lakso M."/>
            <person name="Fracchia K.M."/>
            <person name="Antoshechkin I."/>
            <person name="Mortazavi A."/>
            <person name="Wong G."/>
            <person name="Sternberg P.W."/>
        </authorList>
    </citation>
    <scope>NUCLEOTIDE SEQUENCE [LARGE SCALE GENOMIC DNA]</scope>
    <source>
        <strain evidence="2">MT8872</strain>
    </source>
</reference>
<evidence type="ECO:0000313" key="3">
    <source>
        <dbReference type="WBParaSite" id="Pan_g22474.t1"/>
    </source>
</evidence>
<keyword evidence="2" id="KW-1185">Reference proteome</keyword>
<keyword evidence="1" id="KW-0472">Membrane</keyword>
<sequence length="97" mass="10847">MQVPSYREALDFPEFLAELLFGQAPPPPYLENVSVELPPPMYARQDHYGPPPYTEAVPTPFGYSSKQKGVIVALVLVFFCFGPIIVLIHAFVEGYMV</sequence>
<evidence type="ECO:0000313" key="2">
    <source>
        <dbReference type="Proteomes" id="UP000492821"/>
    </source>
</evidence>
<reference evidence="3" key="2">
    <citation type="submission" date="2020-10" db="UniProtKB">
        <authorList>
            <consortium name="WormBaseParasite"/>
        </authorList>
    </citation>
    <scope>IDENTIFICATION</scope>
</reference>
<protein>
    <submittedName>
        <fullName evidence="3">LITAF domain-containing protein</fullName>
    </submittedName>
</protein>
<evidence type="ECO:0000256" key="1">
    <source>
        <dbReference type="SAM" id="Phobius"/>
    </source>
</evidence>
<accession>A0A7E4VLV6</accession>
<dbReference type="AlphaFoldDB" id="A0A7E4VLV6"/>
<keyword evidence="1" id="KW-0812">Transmembrane</keyword>
<name>A0A7E4VLV6_PANRE</name>
<keyword evidence="1" id="KW-1133">Transmembrane helix</keyword>
<dbReference type="WBParaSite" id="Pan_g22474.t1">
    <property type="protein sequence ID" value="Pan_g22474.t1"/>
    <property type="gene ID" value="Pan_g22474"/>
</dbReference>
<organism evidence="2 3">
    <name type="scientific">Panagrellus redivivus</name>
    <name type="common">Microworm</name>
    <dbReference type="NCBI Taxonomy" id="6233"/>
    <lineage>
        <taxon>Eukaryota</taxon>
        <taxon>Metazoa</taxon>
        <taxon>Ecdysozoa</taxon>
        <taxon>Nematoda</taxon>
        <taxon>Chromadorea</taxon>
        <taxon>Rhabditida</taxon>
        <taxon>Tylenchina</taxon>
        <taxon>Panagrolaimomorpha</taxon>
        <taxon>Panagrolaimoidea</taxon>
        <taxon>Panagrolaimidae</taxon>
        <taxon>Panagrellus</taxon>
    </lineage>
</organism>
<feature type="transmembrane region" description="Helical" evidence="1">
    <location>
        <begin position="70"/>
        <end position="92"/>
    </location>
</feature>
<dbReference type="Proteomes" id="UP000492821">
    <property type="component" value="Unassembled WGS sequence"/>
</dbReference>
<proteinExistence type="predicted"/>